<gene>
    <name evidence="3" type="ORF">BW733_08555</name>
</gene>
<keyword evidence="2" id="KW-0472">Membrane</keyword>
<dbReference type="EMBL" id="CP019607">
    <property type="protein sequence ID" value="AQP50873.1"/>
    <property type="molecule type" value="Genomic_DNA"/>
</dbReference>
<evidence type="ECO:0000256" key="2">
    <source>
        <dbReference type="SAM" id="Phobius"/>
    </source>
</evidence>
<evidence type="ECO:0000313" key="4">
    <source>
        <dbReference type="Proteomes" id="UP000188235"/>
    </source>
</evidence>
<dbReference type="STRING" id="399497.BW733_08555"/>
<name>A0A1Q2CXN9_9ACTN</name>
<proteinExistence type="predicted"/>
<organism evidence="3 4">
    <name type="scientific">Tessaracoccus flavescens</name>
    <dbReference type="NCBI Taxonomy" id="399497"/>
    <lineage>
        <taxon>Bacteria</taxon>
        <taxon>Bacillati</taxon>
        <taxon>Actinomycetota</taxon>
        <taxon>Actinomycetes</taxon>
        <taxon>Propionibacteriales</taxon>
        <taxon>Propionibacteriaceae</taxon>
        <taxon>Tessaracoccus</taxon>
    </lineage>
</organism>
<feature type="transmembrane region" description="Helical" evidence="2">
    <location>
        <begin position="9"/>
        <end position="32"/>
    </location>
</feature>
<protein>
    <submittedName>
        <fullName evidence="3">Uncharacterized protein</fullName>
    </submittedName>
</protein>
<dbReference type="AlphaFoldDB" id="A0A1Q2CXN9"/>
<feature type="transmembrane region" description="Helical" evidence="2">
    <location>
        <begin position="113"/>
        <end position="137"/>
    </location>
</feature>
<sequence>MSEWLNAELFTAVVIFYLINAVPSAMFGIALARRAGRPWWHGVLPAFLLPWLGLLFLSGQPAGEPYVTGPARYSMIMLFVAGLMVVISIWQPWVSGDGQLVGEPGRFEYSPNQVIFVAILVWLLALCLLLASVGLLFRGGLTVALLTAIIVSTIGGLLAATWYLFGLAGIFLSEARFDGARTQLDIEVGKGALIALVALVAAYVAILVVPFGVKVRESRPVLQQPMPQPQWNGPQPPQQQWGGAPVQPRPQRPQGPGATW</sequence>
<dbReference type="RefSeq" id="WP_077349633.1">
    <property type="nucleotide sequence ID" value="NZ_CP019607.1"/>
</dbReference>
<accession>A0A1Q2CXN9</accession>
<dbReference type="OrthoDB" id="3727041at2"/>
<keyword evidence="2" id="KW-0812">Transmembrane</keyword>
<evidence type="ECO:0000256" key="1">
    <source>
        <dbReference type="SAM" id="MobiDB-lite"/>
    </source>
</evidence>
<feature type="compositionally biased region" description="Low complexity" evidence="1">
    <location>
        <begin position="224"/>
        <end position="246"/>
    </location>
</feature>
<keyword evidence="4" id="KW-1185">Reference proteome</keyword>
<feature type="transmembrane region" description="Helical" evidence="2">
    <location>
        <begin position="144"/>
        <end position="172"/>
    </location>
</feature>
<evidence type="ECO:0000313" key="3">
    <source>
        <dbReference type="EMBL" id="AQP50873.1"/>
    </source>
</evidence>
<feature type="transmembrane region" description="Helical" evidence="2">
    <location>
        <begin position="192"/>
        <end position="213"/>
    </location>
</feature>
<dbReference type="KEGG" id="tfa:BW733_08555"/>
<dbReference type="Proteomes" id="UP000188235">
    <property type="component" value="Chromosome"/>
</dbReference>
<feature type="transmembrane region" description="Helical" evidence="2">
    <location>
        <begin position="38"/>
        <end position="59"/>
    </location>
</feature>
<reference evidence="3 4" key="1">
    <citation type="journal article" date="2008" name="Int. J. Syst. Evol. Microbiol.">
        <title>Tessaracoccus flavescens sp. nov., isolated from marine sediment.</title>
        <authorList>
            <person name="Lee D.W."/>
            <person name="Lee S.D."/>
        </authorList>
    </citation>
    <scope>NUCLEOTIDE SEQUENCE [LARGE SCALE GENOMIC DNA]</scope>
    <source>
        <strain evidence="3 4">SST-39T</strain>
    </source>
</reference>
<keyword evidence="2" id="KW-1133">Transmembrane helix</keyword>
<feature type="transmembrane region" description="Helical" evidence="2">
    <location>
        <begin position="71"/>
        <end position="93"/>
    </location>
</feature>
<feature type="region of interest" description="Disordered" evidence="1">
    <location>
        <begin position="224"/>
        <end position="260"/>
    </location>
</feature>